<gene>
    <name evidence="9" type="ORF">AAT16_07015</name>
    <name evidence="10" type="ORF">SAMN05216235_0647</name>
</gene>
<reference evidence="10 12" key="3">
    <citation type="submission" date="2016-10" db="EMBL/GenBank/DDBJ databases">
        <authorList>
            <person name="Varghese N."/>
            <person name="Submissions S."/>
        </authorList>
    </citation>
    <scope>NUCLEOTIDE SEQUENCE [LARGE SCALE GENOMIC DNA]</scope>
    <source>
        <strain evidence="10 12">CGMCC 1.6501</strain>
    </source>
</reference>
<evidence type="ECO:0000256" key="6">
    <source>
        <dbReference type="ARBA" id="ARBA00022592"/>
    </source>
</evidence>
<protein>
    <recommendedName>
        <fullName evidence="7">Phosphate-specific transport system accessory protein PhoU</fullName>
    </recommendedName>
</protein>
<dbReference type="KEGG" id="shv:AAT16_07015"/>
<evidence type="ECO:0000256" key="4">
    <source>
        <dbReference type="ARBA" id="ARBA00022448"/>
    </source>
</evidence>
<sequence length="216" mass="24994">MTYRSKFQREMHSLYQDVVKLGIECYRRLEGSTEVLSDADTGRARDLVRGDKTINIMEYDINTQVINLITTQQPVATDLRLIISSIKVADDLERISDNISNLGEVRKRVRLTNEKLLLRLSTMERLALLMLEDVQTAYENQDTDLCIEIIERDKDIDSLFVQITTTDIIEESDVFVTGQSQLTAKYLERIGDHIKNIAEHVYFVLTGEKYEKITER</sequence>
<comment type="subunit">
    <text evidence="3 7">Homodimer.</text>
</comment>
<dbReference type="NCBIfam" id="TIGR02135">
    <property type="entry name" value="phoU_full"/>
    <property type="match status" value="1"/>
</dbReference>
<evidence type="ECO:0000313" key="10">
    <source>
        <dbReference type="EMBL" id="SFK59066.1"/>
    </source>
</evidence>
<keyword evidence="11" id="KW-1185">Reference proteome</keyword>
<evidence type="ECO:0000256" key="3">
    <source>
        <dbReference type="ARBA" id="ARBA00011738"/>
    </source>
</evidence>
<evidence type="ECO:0000256" key="7">
    <source>
        <dbReference type="PIRNR" id="PIRNR003107"/>
    </source>
</evidence>
<dbReference type="Proteomes" id="UP000183090">
    <property type="component" value="Unassembled WGS sequence"/>
</dbReference>
<comment type="function">
    <text evidence="7">Plays a role in the regulation of phosphate uptake.</text>
</comment>
<dbReference type="InterPro" id="IPR028366">
    <property type="entry name" value="PhoU"/>
</dbReference>
<dbReference type="EMBL" id="FOTB01000001">
    <property type="protein sequence ID" value="SFK59066.1"/>
    <property type="molecule type" value="Genomic_DNA"/>
</dbReference>
<evidence type="ECO:0000256" key="5">
    <source>
        <dbReference type="ARBA" id="ARBA00022490"/>
    </source>
</evidence>
<evidence type="ECO:0000313" key="9">
    <source>
        <dbReference type="EMBL" id="AKG74003.1"/>
    </source>
</evidence>
<comment type="similarity">
    <text evidence="2 7">Belongs to the PhoU family.</text>
</comment>
<reference evidence="11" key="2">
    <citation type="submission" date="2015-04" db="EMBL/GenBank/DDBJ databases">
        <title>Complete genome sequence of Salinicoccus halodurans strain H3B36, isolated from the Qaidam basin of China.</title>
        <authorList>
            <person name="Ma Y."/>
            <person name="Jiang K."/>
            <person name="Xue Y."/>
        </authorList>
    </citation>
    <scope>NUCLEOTIDE SEQUENCE [LARGE SCALE GENOMIC DNA]</scope>
    <source>
        <strain evidence="11">H3B36</strain>
    </source>
</reference>
<accession>A0A0F7HKL6</accession>
<keyword evidence="6 7" id="KW-0592">Phosphate transport</keyword>
<dbReference type="GO" id="GO:0006817">
    <property type="term" value="P:phosphate ion transport"/>
    <property type="evidence" value="ECO:0007669"/>
    <property type="project" value="UniProtKB-KW"/>
</dbReference>
<reference evidence="9 11" key="1">
    <citation type="journal article" date="2015" name="Int. J. Syst. Evol. Microbiol.">
        <title>Complete genome sequence of Salinicoccus halodurans H3B36, isolated from the Qaidam Basin in China.</title>
        <authorList>
            <person name="Jiang K."/>
            <person name="Xue Y."/>
            <person name="Ma Y."/>
        </authorList>
    </citation>
    <scope>NUCLEOTIDE SEQUENCE [LARGE SCALE GENOMIC DNA]</scope>
    <source>
        <strain evidence="9 11">H3B36</strain>
    </source>
</reference>
<dbReference type="FunFam" id="1.20.58.220:FF:000004">
    <property type="entry name" value="Phosphate-specific transport system accessory protein PhoU"/>
    <property type="match status" value="1"/>
</dbReference>
<dbReference type="GO" id="GO:0005737">
    <property type="term" value="C:cytoplasm"/>
    <property type="evidence" value="ECO:0007669"/>
    <property type="project" value="UniProtKB-SubCell"/>
</dbReference>
<dbReference type="EMBL" id="CP011366">
    <property type="protein sequence ID" value="AKG74003.1"/>
    <property type="molecule type" value="Genomic_DNA"/>
</dbReference>
<dbReference type="Gene3D" id="1.20.58.220">
    <property type="entry name" value="Phosphate transport system protein phou homolog 2, domain 2"/>
    <property type="match status" value="1"/>
</dbReference>
<evidence type="ECO:0000256" key="2">
    <source>
        <dbReference type="ARBA" id="ARBA00008107"/>
    </source>
</evidence>
<feature type="domain" description="PhoU" evidence="8">
    <location>
        <begin position="121"/>
        <end position="201"/>
    </location>
</feature>
<organism evidence="10 12">
    <name type="scientific">Salinicoccus halodurans</name>
    <dbReference type="NCBI Taxonomy" id="407035"/>
    <lineage>
        <taxon>Bacteria</taxon>
        <taxon>Bacillati</taxon>
        <taxon>Bacillota</taxon>
        <taxon>Bacilli</taxon>
        <taxon>Bacillales</taxon>
        <taxon>Staphylococcaceae</taxon>
        <taxon>Salinicoccus</taxon>
    </lineage>
</organism>
<comment type="subcellular location">
    <subcellularLocation>
        <location evidence="1 7">Cytoplasm</location>
    </subcellularLocation>
</comment>
<proteinExistence type="inferred from homology"/>
<dbReference type="PANTHER" id="PTHR42930">
    <property type="entry name" value="PHOSPHATE-SPECIFIC TRANSPORT SYSTEM ACCESSORY PROTEIN PHOU"/>
    <property type="match status" value="1"/>
</dbReference>
<dbReference type="PIRSF" id="PIRSF003107">
    <property type="entry name" value="PhoU"/>
    <property type="match status" value="1"/>
</dbReference>
<dbReference type="Proteomes" id="UP000034029">
    <property type="component" value="Chromosome"/>
</dbReference>
<dbReference type="SUPFAM" id="SSF109755">
    <property type="entry name" value="PhoU-like"/>
    <property type="match status" value="1"/>
</dbReference>
<dbReference type="Pfam" id="PF01895">
    <property type="entry name" value="PhoU"/>
    <property type="match status" value="2"/>
</dbReference>
<keyword evidence="4 7" id="KW-0813">Transport</keyword>
<dbReference type="GO" id="GO:0030643">
    <property type="term" value="P:intracellular phosphate ion homeostasis"/>
    <property type="evidence" value="ECO:0007669"/>
    <property type="project" value="InterPro"/>
</dbReference>
<feature type="domain" description="PhoU" evidence="8">
    <location>
        <begin position="26"/>
        <end position="104"/>
    </location>
</feature>
<evidence type="ECO:0000256" key="1">
    <source>
        <dbReference type="ARBA" id="ARBA00004496"/>
    </source>
</evidence>
<evidence type="ECO:0000313" key="11">
    <source>
        <dbReference type="Proteomes" id="UP000034029"/>
    </source>
</evidence>
<keyword evidence="5 7" id="KW-0963">Cytoplasm</keyword>
<dbReference type="OrthoDB" id="9814256at2"/>
<name>A0A0F7HKL6_9STAP</name>
<dbReference type="InterPro" id="IPR038078">
    <property type="entry name" value="PhoU-like_sf"/>
</dbReference>
<dbReference type="RefSeq" id="WP_046790190.1">
    <property type="nucleotide sequence ID" value="NZ_CP011366.1"/>
</dbReference>
<evidence type="ECO:0000313" key="12">
    <source>
        <dbReference type="Proteomes" id="UP000183090"/>
    </source>
</evidence>
<dbReference type="InterPro" id="IPR026022">
    <property type="entry name" value="PhoU_dom"/>
</dbReference>
<dbReference type="GO" id="GO:0045936">
    <property type="term" value="P:negative regulation of phosphate metabolic process"/>
    <property type="evidence" value="ECO:0007669"/>
    <property type="project" value="InterPro"/>
</dbReference>
<dbReference type="AlphaFoldDB" id="A0A0F7HKL6"/>
<evidence type="ECO:0000259" key="8">
    <source>
        <dbReference type="Pfam" id="PF01895"/>
    </source>
</evidence>
<dbReference type="PANTHER" id="PTHR42930:SF3">
    <property type="entry name" value="PHOSPHATE-SPECIFIC TRANSPORT SYSTEM ACCESSORY PROTEIN PHOU"/>
    <property type="match status" value="1"/>
</dbReference>